<dbReference type="GO" id="GO:0016236">
    <property type="term" value="P:macroautophagy"/>
    <property type="evidence" value="ECO:0007669"/>
    <property type="project" value="InterPro"/>
</dbReference>
<evidence type="ECO:0000256" key="6">
    <source>
        <dbReference type="ARBA" id="ARBA00022737"/>
    </source>
</evidence>
<dbReference type="Gene3D" id="2.130.10.10">
    <property type="entry name" value="YVTN repeat-like/Quinoprotein amine dehydrogenase"/>
    <property type="match status" value="2"/>
</dbReference>
<evidence type="ECO:0000256" key="8">
    <source>
        <dbReference type="ARBA" id="ARBA00022777"/>
    </source>
</evidence>
<dbReference type="Pfam" id="PF00069">
    <property type="entry name" value="Pkinase"/>
    <property type="match status" value="1"/>
</dbReference>
<dbReference type="GO" id="GO:0045324">
    <property type="term" value="P:late endosome to vacuole transport"/>
    <property type="evidence" value="ECO:0007669"/>
    <property type="project" value="InterPro"/>
</dbReference>
<proteinExistence type="predicted"/>
<evidence type="ECO:0000313" key="13">
    <source>
        <dbReference type="EMBL" id="GAV05374.1"/>
    </source>
</evidence>
<dbReference type="SMART" id="SM00220">
    <property type="entry name" value="S_TKc"/>
    <property type="match status" value="1"/>
</dbReference>
<feature type="repeat" description="WD" evidence="10">
    <location>
        <begin position="1319"/>
        <end position="1353"/>
    </location>
</feature>
<feature type="repeat" description="WD" evidence="10">
    <location>
        <begin position="963"/>
        <end position="995"/>
    </location>
</feature>
<dbReference type="Proteomes" id="UP000186922">
    <property type="component" value="Unassembled WGS sequence"/>
</dbReference>
<dbReference type="GO" id="GO:0071561">
    <property type="term" value="C:nucleus-vacuole junction"/>
    <property type="evidence" value="ECO:0007669"/>
    <property type="project" value="TreeGrafter"/>
</dbReference>
<dbReference type="InterPro" id="IPR000719">
    <property type="entry name" value="Prot_kinase_dom"/>
</dbReference>
<dbReference type="InterPro" id="IPR015943">
    <property type="entry name" value="WD40/YVTN_repeat-like_dom_sf"/>
</dbReference>
<dbReference type="SUPFAM" id="SSF56112">
    <property type="entry name" value="Protein kinase-like (PK-like)"/>
    <property type="match status" value="1"/>
</dbReference>
<dbReference type="GO" id="GO:0034272">
    <property type="term" value="C:phosphatidylinositol 3-kinase complex, class III, type II"/>
    <property type="evidence" value="ECO:0007669"/>
    <property type="project" value="TreeGrafter"/>
</dbReference>
<dbReference type="InterPro" id="IPR016024">
    <property type="entry name" value="ARM-type_fold"/>
</dbReference>
<organism evidence="13 14">
    <name type="scientific">Ramazzottius varieornatus</name>
    <name type="common">Water bear</name>
    <name type="synonym">Tardigrade</name>
    <dbReference type="NCBI Taxonomy" id="947166"/>
    <lineage>
        <taxon>Eukaryota</taxon>
        <taxon>Metazoa</taxon>
        <taxon>Ecdysozoa</taxon>
        <taxon>Tardigrada</taxon>
        <taxon>Eutardigrada</taxon>
        <taxon>Parachela</taxon>
        <taxon>Hypsibioidea</taxon>
        <taxon>Ramazzottiidae</taxon>
        <taxon>Ramazzottius</taxon>
    </lineage>
</organism>
<dbReference type="Pfam" id="PF00400">
    <property type="entry name" value="WD40"/>
    <property type="match status" value="3"/>
</dbReference>
<keyword evidence="7" id="KW-0547">Nucleotide-binding</keyword>
<protein>
    <recommendedName>
        <fullName evidence="2">non-specific serine/threonine protein kinase</fullName>
        <ecNumber evidence="2">2.7.11.1</ecNumber>
    </recommendedName>
</protein>
<dbReference type="InterPro" id="IPR055231">
    <property type="entry name" value="2AA_helical"/>
</dbReference>
<dbReference type="Gene3D" id="1.25.10.10">
    <property type="entry name" value="Leucine-rich Repeat Variant"/>
    <property type="match status" value="2"/>
</dbReference>
<dbReference type="PANTHER" id="PTHR17583">
    <property type="entry name" value="PHOSPHOINOSITIDE 3-KINASE REGULATORY SUBUNIT 4"/>
    <property type="match status" value="1"/>
</dbReference>
<comment type="caution">
    <text evidence="13">The sequence shown here is derived from an EMBL/GenBank/DDBJ whole genome shotgun (WGS) entry which is preliminary data.</text>
</comment>
<evidence type="ECO:0000256" key="10">
    <source>
        <dbReference type="PROSITE-ProRule" id="PRU00221"/>
    </source>
</evidence>
<dbReference type="PANTHER" id="PTHR17583:SF0">
    <property type="entry name" value="PHOSPHOINOSITIDE 3-KINASE REGULATORY SUBUNIT 4"/>
    <property type="match status" value="1"/>
</dbReference>
<dbReference type="GO" id="GO:0034271">
    <property type="term" value="C:phosphatidylinositol 3-kinase complex, class III, type I"/>
    <property type="evidence" value="ECO:0007669"/>
    <property type="project" value="TreeGrafter"/>
</dbReference>
<dbReference type="Gene3D" id="1.10.510.10">
    <property type="entry name" value="Transferase(Phosphotransferase) domain 1"/>
    <property type="match status" value="1"/>
</dbReference>
<dbReference type="SMART" id="SM00320">
    <property type="entry name" value="WD40"/>
    <property type="match status" value="6"/>
</dbReference>
<evidence type="ECO:0000256" key="11">
    <source>
        <dbReference type="SAM" id="MobiDB-lite"/>
    </source>
</evidence>
<keyword evidence="6" id="KW-0677">Repeat</keyword>
<dbReference type="EMBL" id="BDGG01000012">
    <property type="protein sequence ID" value="GAV05374.1"/>
    <property type="molecule type" value="Genomic_DNA"/>
</dbReference>
<dbReference type="GO" id="GO:0004674">
    <property type="term" value="F:protein serine/threonine kinase activity"/>
    <property type="evidence" value="ECO:0007669"/>
    <property type="project" value="UniProtKB-KW"/>
</dbReference>
<dbReference type="STRING" id="947166.A0A1D1W202"/>
<dbReference type="SUPFAM" id="SSF50978">
    <property type="entry name" value="WD40 repeat-like"/>
    <property type="match status" value="1"/>
</dbReference>
<dbReference type="InterPro" id="IPR011989">
    <property type="entry name" value="ARM-like"/>
</dbReference>
<dbReference type="GO" id="GO:0005524">
    <property type="term" value="F:ATP binding"/>
    <property type="evidence" value="ECO:0007669"/>
    <property type="project" value="UniProtKB-KW"/>
</dbReference>
<name>A0A1D1W202_RAMVA</name>
<evidence type="ECO:0000256" key="9">
    <source>
        <dbReference type="ARBA" id="ARBA00022840"/>
    </source>
</evidence>
<dbReference type="GO" id="GO:0005770">
    <property type="term" value="C:late endosome"/>
    <property type="evidence" value="ECO:0007669"/>
    <property type="project" value="TreeGrafter"/>
</dbReference>
<evidence type="ECO:0000259" key="12">
    <source>
        <dbReference type="PROSITE" id="PS50011"/>
    </source>
</evidence>
<evidence type="ECO:0000256" key="7">
    <source>
        <dbReference type="ARBA" id="ARBA00022741"/>
    </source>
</evidence>
<dbReference type="OrthoDB" id="242910at2759"/>
<feature type="region of interest" description="Disordered" evidence="11">
    <location>
        <begin position="1292"/>
        <end position="1314"/>
    </location>
</feature>
<keyword evidence="5" id="KW-0808">Transferase</keyword>
<evidence type="ECO:0000313" key="14">
    <source>
        <dbReference type="Proteomes" id="UP000186922"/>
    </source>
</evidence>
<evidence type="ECO:0000256" key="4">
    <source>
        <dbReference type="ARBA" id="ARBA00022574"/>
    </source>
</evidence>
<evidence type="ECO:0000256" key="3">
    <source>
        <dbReference type="ARBA" id="ARBA00022527"/>
    </source>
</evidence>
<keyword evidence="3" id="KW-0723">Serine/threonine-protein kinase</keyword>
<dbReference type="EC" id="2.7.11.1" evidence="2"/>
<evidence type="ECO:0000256" key="1">
    <source>
        <dbReference type="ARBA" id="ARBA00004419"/>
    </source>
</evidence>
<sequence>MGNHYSVSTAEQIYPVEHYFTDLPTLTLGPKLGSTRFMKVTRANHSEGPCVVKIFVIHDRSLSLELYQKVLSAQRDALQYSTHCLPFSYFVRSDRSAALCRAFVKDTLYDRMNARPYLLDMEKKWIAFQILSGLQECHEKNVCHGDIKSTNIAVTSWFWTYLTDFASFKPTFLPDGDPADFNYFFDTSRRRTCYIAPERFLKGVAVASSDVVSWKLSLPEQQQEARMAKLHWSMDIFSAGCVLLELFGDGDPPFDLSRLLAYRSGEFSPTEALNKVESDGLRSLIENMIQKDPTARRPAAEYLQSLRGNVFPEVFYSFFNGYMHNYCLPAIPDDKIIRLKKDLPGIIDRLAESESDCFVLVLSLLLSNWRCLNHCDAKLAALDIAEQLAPLLPVELVLDRLLPYLLTCVDDELPSIRSSFIVTFTKILRTIPSVRRNEGHIFRAYILPDIEKLVADADQRVRTTFAMHLADLAETSMRFLELSYLSSTSVSSQETLYGLQNEDRYPFDVERMLLLRYFQSLLEKMVLRQSNSVKRALLEHGMAKLCQVFGRKLTREIILPHLVTFLNEKPDWQLRVAFFGSIVGLATFVGLEGAGVFRALLEQGLTDPEEFVLLQALRAFLDLVKLQLMPKRSVTELLQFCACLVIHPNLWIRRTAVALFVTACKETDFADRQIRIRPLLLNFLDPKITFIDEEESLLGALVAAIDRRIFSVITEGRAARTLLQFLQTHADSRLKLSQEDDMVLRISISEYQLYQRLHSFGISENDRKKILLMLDFVLKLRIPSQTMEKELAMEADTLSERTKIVTKIEHTVPVRSVPEIPGFEGVVDLMVPSSLPRRDKQTINDYMLRTAMSQEWSAVFGPDNRETTPQSTVQKDTEDPAAVPAPNHLADTQSSSSASTPSKHIAVRIPDCEMELRRYIQMRLQERSVELSNEVSLTDLEPPALYYDMLRDWKPTGHLVAHLHEHKAAVVRLRSNRSNGDILSCSLDGTVKLWDCARMEGRSLSNRAKFTYKQMKSPIRALTYCEEWKSFACAGENGSLHVVRLESDVTKCTTKLERFVDPTRDGNVVDMGYCDPGSQNIVAFVTSQGVIAGWDLRTAGHVWKLQSDLRYGMLKTFCISPEQSWITSGSKDGFIVTWDLRFRIPITNLQHPAGAPISRLYTHPNIDSAVIACAKGNNEVTVWDTATKQRIMGVWCGPPAPYTFGQPDTTSHYSIRGLQILCCENRHMSFITGGTDRRLRYWDTTQAEQSYMIAAATGETVVDRKLQCKCVQVETVDVLYEFQSSVRSMSASTSGVSSSFTRDPDSHANARAPLADLPSTGHADAVNDLVICSTGNQLFLVSASRDGIVKVWK</sequence>
<dbReference type="PROSITE" id="PS50011">
    <property type="entry name" value="PROTEIN_KINASE_DOM"/>
    <property type="match status" value="1"/>
</dbReference>
<keyword evidence="9" id="KW-0067">ATP-binding</keyword>
<dbReference type="PROSITE" id="PS50082">
    <property type="entry name" value="WD_REPEATS_2"/>
    <property type="match status" value="2"/>
</dbReference>
<feature type="region of interest" description="Disordered" evidence="11">
    <location>
        <begin position="860"/>
        <end position="903"/>
    </location>
</feature>
<accession>A0A1D1W202</accession>
<dbReference type="SUPFAM" id="SSF48371">
    <property type="entry name" value="ARM repeat"/>
    <property type="match status" value="1"/>
</dbReference>
<dbReference type="InterPro" id="IPR036322">
    <property type="entry name" value="WD40_repeat_dom_sf"/>
</dbReference>
<dbReference type="InterPro" id="IPR011009">
    <property type="entry name" value="Kinase-like_dom_sf"/>
</dbReference>
<keyword evidence="8" id="KW-0418">Kinase</keyword>
<dbReference type="InterPro" id="IPR001680">
    <property type="entry name" value="WD40_rpt"/>
</dbReference>
<dbReference type="CDD" id="cd13980">
    <property type="entry name" value="STKc_Vps15"/>
    <property type="match status" value="1"/>
</dbReference>
<reference evidence="13 14" key="1">
    <citation type="journal article" date="2016" name="Nat. Commun.">
        <title>Extremotolerant tardigrade genome and improved radiotolerance of human cultured cells by tardigrade-unique protein.</title>
        <authorList>
            <person name="Hashimoto T."/>
            <person name="Horikawa D.D."/>
            <person name="Saito Y."/>
            <person name="Kuwahara H."/>
            <person name="Kozuka-Hata H."/>
            <person name="Shin-I T."/>
            <person name="Minakuchi Y."/>
            <person name="Ohishi K."/>
            <person name="Motoyama A."/>
            <person name="Aizu T."/>
            <person name="Enomoto A."/>
            <person name="Kondo K."/>
            <person name="Tanaka S."/>
            <person name="Hara Y."/>
            <person name="Koshikawa S."/>
            <person name="Sagara H."/>
            <person name="Miura T."/>
            <person name="Yokobori S."/>
            <person name="Miyagawa K."/>
            <person name="Suzuki Y."/>
            <person name="Kubo T."/>
            <person name="Oyama M."/>
            <person name="Kohara Y."/>
            <person name="Fujiyama A."/>
            <person name="Arakawa K."/>
            <person name="Katayama T."/>
            <person name="Toyoda A."/>
            <person name="Kunieda T."/>
        </authorList>
    </citation>
    <scope>NUCLEOTIDE SEQUENCE [LARGE SCALE GENOMIC DNA]</scope>
    <source>
        <strain evidence="13 14">YOKOZUNA-1</strain>
    </source>
</reference>
<evidence type="ECO:0000256" key="5">
    <source>
        <dbReference type="ARBA" id="ARBA00022679"/>
    </source>
</evidence>
<keyword evidence="14" id="KW-1185">Reference proteome</keyword>
<feature type="domain" description="Protein kinase" evidence="12">
    <location>
        <begin position="26"/>
        <end position="319"/>
    </location>
</feature>
<gene>
    <name evidence="13" type="primary">RvY_15521-1</name>
    <name evidence="13" type="synonym">RvY_15521.1</name>
    <name evidence="13" type="ORF">RvY_15521</name>
</gene>
<dbReference type="PROSITE" id="PS50294">
    <property type="entry name" value="WD_REPEATS_REGION"/>
    <property type="match status" value="2"/>
</dbReference>
<dbReference type="InterPro" id="IPR045162">
    <property type="entry name" value="Vps15-like"/>
</dbReference>
<dbReference type="GO" id="GO:0006623">
    <property type="term" value="P:protein targeting to vacuole"/>
    <property type="evidence" value="ECO:0007669"/>
    <property type="project" value="TreeGrafter"/>
</dbReference>
<evidence type="ECO:0000256" key="2">
    <source>
        <dbReference type="ARBA" id="ARBA00012513"/>
    </source>
</evidence>
<dbReference type="GO" id="GO:0005776">
    <property type="term" value="C:autophagosome"/>
    <property type="evidence" value="ECO:0007669"/>
    <property type="project" value="UniProtKB-SubCell"/>
</dbReference>
<dbReference type="Pfam" id="PF22956">
    <property type="entry name" value="VPS15-like_hel"/>
    <property type="match status" value="1"/>
</dbReference>
<comment type="subcellular location">
    <subcellularLocation>
        <location evidence="1">Cytoplasmic vesicle</location>
        <location evidence="1">Autophagosome</location>
    </subcellularLocation>
</comment>
<keyword evidence="4 10" id="KW-0853">WD repeat</keyword>